<evidence type="ECO:0000313" key="1">
    <source>
        <dbReference type="EnsemblPlants" id="OPUNC07G14080.1"/>
    </source>
</evidence>
<organism evidence="1">
    <name type="scientific">Oryza punctata</name>
    <name type="common">Red rice</name>
    <dbReference type="NCBI Taxonomy" id="4537"/>
    <lineage>
        <taxon>Eukaryota</taxon>
        <taxon>Viridiplantae</taxon>
        <taxon>Streptophyta</taxon>
        <taxon>Embryophyta</taxon>
        <taxon>Tracheophyta</taxon>
        <taxon>Spermatophyta</taxon>
        <taxon>Magnoliopsida</taxon>
        <taxon>Liliopsida</taxon>
        <taxon>Poales</taxon>
        <taxon>Poaceae</taxon>
        <taxon>BOP clade</taxon>
        <taxon>Oryzoideae</taxon>
        <taxon>Oryzeae</taxon>
        <taxon>Oryzinae</taxon>
        <taxon>Oryza</taxon>
    </lineage>
</organism>
<proteinExistence type="predicted"/>
<evidence type="ECO:0000313" key="2">
    <source>
        <dbReference type="Proteomes" id="UP000026962"/>
    </source>
</evidence>
<dbReference type="EnsemblPlants" id="OPUNC07G14080.1">
    <property type="protein sequence ID" value="OPUNC07G14080.1"/>
    <property type="gene ID" value="OPUNC07G14080"/>
</dbReference>
<dbReference type="Gramene" id="OPUNC07G14080.1">
    <property type="protein sequence ID" value="OPUNC07G14080.1"/>
    <property type="gene ID" value="OPUNC07G14080"/>
</dbReference>
<keyword evidence="2" id="KW-1185">Reference proteome</keyword>
<dbReference type="PANTHER" id="PTHR33110">
    <property type="entry name" value="F-BOX/KELCH-REPEAT PROTEIN-RELATED"/>
    <property type="match status" value="1"/>
</dbReference>
<name>A0A0E0LKZ1_ORYPU</name>
<dbReference type="Proteomes" id="UP000026962">
    <property type="component" value="Chromosome 7"/>
</dbReference>
<sequence length="102" mass="11093">MRRHVTAPPQLPWIVLPDGTFVTVSNGGVHRMAFPESNTVCVGSTDGWLALHRTDDDGGVDGATGTTKRHTFLLHNPFTGATVPLAELGDILNDNFFETLRH</sequence>
<accession>A0A0E0LKZ1</accession>
<dbReference type="eggNOG" id="ENOG502SBMB">
    <property type="taxonomic scope" value="Eukaryota"/>
</dbReference>
<reference evidence="1" key="2">
    <citation type="submission" date="2018-05" db="EMBL/GenBank/DDBJ databases">
        <title>OpunRS2 (Oryza punctata Reference Sequence Version 2).</title>
        <authorList>
            <person name="Zhang J."/>
            <person name="Kudrna D."/>
            <person name="Lee S."/>
            <person name="Talag J."/>
            <person name="Welchert J."/>
            <person name="Wing R.A."/>
        </authorList>
    </citation>
    <scope>NUCLEOTIDE SEQUENCE [LARGE SCALE GENOMIC DNA]</scope>
</reference>
<protein>
    <submittedName>
        <fullName evidence="1">Uncharacterized protein</fullName>
    </submittedName>
</protein>
<reference evidence="1" key="1">
    <citation type="submission" date="2015-04" db="UniProtKB">
        <authorList>
            <consortium name="EnsemblPlants"/>
        </authorList>
    </citation>
    <scope>IDENTIFICATION</scope>
</reference>
<dbReference type="AlphaFoldDB" id="A0A0E0LKZ1"/>
<dbReference type="PANTHER" id="PTHR33110:SF82">
    <property type="entry name" value="OS07G0500250 PROTEIN"/>
    <property type="match status" value="1"/>
</dbReference>
<dbReference type="HOGENOM" id="CLU_2282035_0_0_1"/>